<dbReference type="RefSeq" id="WP_318278973.1">
    <property type="nucleotide sequence ID" value="NZ_BJUU01000001.1"/>
</dbReference>
<evidence type="ECO:0000259" key="4">
    <source>
        <dbReference type="Pfam" id="PF26049"/>
    </source>
</evidence>
<feature type="domain" description="RlmG N-terminal" evidence="4">
    <location>
        <begin position="10"/>
        <end position="181"/>
    </location>
</feature>
<evidence type="ECO:0000313" key="6">
    <source>
        <dbReference type="Proteomes" id="UP000321749"/>
    </source>
</evidence>
<proteinExistence type="predicted"/>
<evidence type="ECO:0000259" key="3">
    <source>
        <dbReference type="Pfam" id="PF05175"/>
    </source>
</evidence>
<dbReference type="Pfam" id="PF05175">
    <property type="entry name" value="MTS"/>
    <property type="match status" value="1"/>
</dbReference>
<comment type="caution">
    <text evidence="5">The sequence shown here is derived from an EMBL/GenBank/DDBJ whole genome shotgun (WGS) entry which is preliminary data.</text>
</comment>
<protein>
    <submittedName>
        <fullName evidence="5">Ribosomal RNA large subunit methyltransferase G</fullName>
    </submittedName>
</protein>
<dbReference type="Proteomes" id="UP000321749">
    <property type="component" value="Unassembled WGS sequence"/>
</dbReference>
<dbReference type="PANTHER" id="PTHR47816">
    <property type="entry name" value="RIBOSOMAL RNA SMALL SUBUNIT METHYLTRANSFERASE C"/>
    <property type="match status" value="1"/>
</dbReference>
<dbReference type="SUPFAM" id="SSF53335">
    <property type="entry name" value="S-adenosyl-L-methionine-dependent methyltransferases"/>
    <property type="match status" value="1"/>
</dbReference>
<dbReference type="GO" id="GO:0008757">
    <property type="term" value="F:S-adenosylmethionine-dependent methyltransferase activity"/>
    <property type="evidence" value="ECO:0007669"/>
    <property type="project" value="InterPro"/>
</dbReference>
<keyword evidence="6" id="KW-1185">Reference proteome</keyword>
<dbReference type="Gene3D" id="3.40.50.150">
    <property type="entry name" value="Vaccinia Virus protein VP39"/>
    <property type="match status" value="2"/>
</dbReference>
<keyword evidence="1 5" id="KW-0489">Methyltransferase</keyword>
<dbReference type="PANTHER" id="PTHR47816:SF5">
    <property type="entry name" value="RIBOSOMAL RNA LARGE SUBUNIT METHYLTRANSFERASE G"/>
    <property type="match status" value="1"/>
</dbReference>
<dbReference type="CDD" id="cd02440">
    <property type="entry name" value="AdoMet_MTases"/>
    <property type="match status" value="1"/>
</dbReference>
<dbReference type="Pfam" id="PF26049">
    <property type="entry name" value="RLMG_N"/>
    <property type="match status" value="1"/>
</dbReference>
<organism evidence="5 6">
    <name type="scientific">Agrococcus baldri</name>
    <dbReference type="NCBI Taxonomy" id="153730"/>
    <lineage>
        <taxon>Bacteria</taxon>
        <taxon>Bacillati</taxon>
        <taxon>Actinomycetota</taxon>
        <taxon>Actinomycetes</taxon>
        <taxon>Micrococcales</taxon>
        <taxon>Microbacteriaceae</taxon>
        <taxon>Agrococcus</taxon>
    </lineage>
</organism>
<accession>A0AA87RFP7</accession>
<name>A0AA87RFP7_9MICO</name>
<dbReference type="InterPro" id="IPR029063">
    <property type="entry name" value="SAM-dependent_MTases_sf"/>
</dbReference>
<dbReference type="InterPro" id="IPR046977">
    <property type="entry name" value="RsmC/RlmG"/>
</dbReference>
<keyword evidence="2" id="KW-0808">Transferase</keyword>
<dbReference type="InterPro" id="IPR058679">
    <property type="entry name" value="RlmG_N"/>
</dbReference>
<evidence type="ECO:0000256" key="1">
    <source>
        <dbReference type="ARBA" id="ARBA00022603"/>
    </source>
</evidence>
<dbReference type="EMBL" id="BJUU01000001">
    <property type="protein sequence ID" value="GEK78783.1"/>
    <property type="molecule type" value="Genomic_DNA"/>
</dbReference>
<dbReference type="AlphaFoldDB" id="A0AA87RFP7"/>
<gene>
    <name evidence="5" type="primary">rlmG</name>
    <name evidence="5" type="ORF">ABA31_01340</name>
</gene>
<dbReference type="GO" id="GO:0032259">
    <property type="term" value="P:methylation"/>
    <property type="evidence" value="ECO:0007669"/>
    <property type="project" value="UniProtKB-KW"/>
</dbReference>
<reference evidence="5 6" key="1">
    <citation type="submission" date="2019-07" db="EMBL/GenBank/DDBJ databases">
        <title>Whole genome shotgun sequence of Agrococcus baldri NBRC 103055.</title>
        <authorList>
            <person name="Hosoyama A."/>
            <person name="Uohara A."/>
            <person name="Ohji S."/>
            <person name="Ichikawa N."/>
        </authorList>
    </citation>
    <scope>NUCLEOTIDE SEQUENCE [LARGE SCALE GENOMIC DNA]</scope>
    <source>
        <strain evidence="5 6">NBRC 103055</strain>
    </source>
</reference>
<evidence type="ECO:0000256" key="2">
    <source>
        <dbReference type="ARBA" id="ARBA00022679"/>
    </source>
</evidence>
<dbReference type="InterPro" id="IPR007848">
    <property type="entry name" value="Small_mtfrase_dom"/>
</dbReference>
<feature type="domain" description="Methyltransferase small" evidence="3">
    <location>
        <begin position="203"/>
        <end position="371"/>
    </location>
</feature>
<evidence type="ECO:0000313" key="5">
    <source>
        <dbReference type="EMBL" id="GEK78783.1"/>
    </source>
</evidence>
<sequence length="375" mass="39501">MTDRDELFSRLRRRPDVEDPALQAHDASDALILDEAAKQRPRLGEVVVIGDRHGALTLGALQAGATGVRVHQDVIVGERALDANAAELGDLLPGAGGYAHHPLDASLVEGAGLVLLQLPRALDALDEIAELIATHADERVRVIAGGRVKHMSMSMNALLGRSFRHVHASLGRRKSRVLHAEGPLRPGISWPRTRRHEVAGRPLTVVAHGAAFAGTSVDIGARTLLQHLDQMPDARGAIDLACGTGVLGVALALARPELRVLATDASAAAIASTRATAEANGVAGRVTARRADGLEGVADASAELILLNPPFHVGAAVHTGAAERLIADAGRALAPGGELWCVWNSPLGYRPLLERVGETRQVSRNAKFTVTATRR</sequence>